<evidence type="ECO:0000256" key="5">
    <source>
        <dbReference type="ARBA" id="ARBA00022777"/>
    </source>
</evidence>
<dbReference type="PANTHER" id="PTHR34220:SF7">
    <property type="entry name" value="SENSOR HISTIDINE KINASE YPDA"/>
    <property type="match status" value="1"/>
</dbReference>
<dbReference type="Pfam" id="PF06580">
    <property type="entry name" value="His_kinase"/>
    <property type="match status" value="1"/>
</dbReference>
<keyword evidence="6 7" id="KW-0472">Membrane</keyword>
<accession>A0A559K5Z1</accession>
<organism evidence="9 10">
    <name type="scientific">Paenibacillus cremeus</name>
    <dbReference type="NCBI Taxonomy" id="2163881"/>
    <lineage>
        <taxon>Bacteria</taxon>
        <taxon>Bacillati</taxon>
        <taxon>Bacillota</taxon>
        <taxon>Bacilli</taxon>
        <taxon>Bacillales</taxon>
        <taxon>Paenibacillaceae</taxon>
        <taxon>Paenibacillus</taxon>
    </lineage>
</organism>
<evidence type="ECO:0000256" key="3">
    <source>
        <dbReference type="ARBA" id="ARBA00022553"/>
    </source>
</evidence>
<feature type="domain" description="HAMP" evidence="8">
    <location>
        <begin position="326"/>
        <end position="378"/>
    </location>
</feature>
<evidence type="ECO:0000256" key="6">
    <source>
        <dbReference type="ARBA" id="ARBA00023136"/>
    </source>
</evidence>
<protein>
    <recommendedName>
        <fullName evidence="8">HAMP domain-containing protein</fullName>
    </recommendedName>
</protein>
<evidence type="ECO:0000313" key="10">
    <source>
        <dbReference type="Proteomes" id="UP000317036"/>
    </source>
</evidence>
<dbReference type="Proteomes" id="UP000317036">
    <property type="component" value="Unassembled WGS sequence"/>
</dbReference>
<sequence>MVTKWASSSIYWIGRLSNMRFGKFNSIRGRFIGSTLLFLFSMGVLISIYNMGFESIIERRAYQAFELLSNEMDRRLAMAINEIDRAAKRVSYSTTVQQFLLTDNPSEYFKLRASATEVLYDSIYSSKTIKSIVLTSRNMNNFYISDPFQEIREKAMAESGLARDITLRKPVVSNVFFHSSGTNGPYFLYFLPVRSILDGHSEKTNIALCSVVVDLKSFTGELSTGISSDSITALIFEDTIINSSRELNVVEQSILLGAKEGRGKANINGEKFLTSSVSIPEFGWRIVSLTSRHSLIGDLFPIRSIGIFIILAAGFLLFFQMQLVLRSVTNPIDQIIRDMRNLTLRKDGVRVSIPKITELARLAEDINDMLERIEISQKEIRKSQWNLYQSMIAQQKAELLSYRSQINPHFLFNTLECVRSMAQTYGVTCIEEICTSMASMFRYSVSSGTIVTLQDEIKHTCDYLKVMSQRFPGKYTIKLDVQPEAMNHPIHAMFLQPIVENSIIHGFAEKMPPCIIRISGQLQQDGSLLLNIADNGAGISDEEIKKINHVNPPTSDHTSHGKTNIGLYNIQQRLKNSFGDQYRFEIRSVKGHYTKVVICIPKALTILSPQFTPPAC</sequence>
<comment type="subcellular location">
    <subcellularLocation>
        <location evidence="1">Cell membrane</location>
        <topology evidence="1">Multi-pass membrane protein</topology>
    </subcellularLocation>
</comment>
<keyword evidence="5" id="KW-0418">Kinase</keyword>
<dbReference type="SUPFAM" id="SSF55874">
    <property type="entry name" value="ATPase domain of HSP90 chaperone/DNA topoisomerase II/histidine kinase"/>
    <property type="match status" value="1"/>
</dbReference>
<reference evidence="9 10" key="1">
    <citation type="submission" date="2019-07" db="EMBL/GenBank/DDBJ databases">
        <authorList>
            <person name="Kim J."/>
        </authorList>
    </citation>
    <scope>NUCLEOTIDE SEQUENCE [LARGE SCALE GENOMIC DNA]</scope>
    <source>
        <strain evidence="9 10">JC52</strain>
    </source>
</reference>
<evidence type="ECO:0000313" key="9">
    <source>
        <dbReference type="EMBL" id="TVY07554.1"/>
    </source>
</evidence>
<feature type="transmembrane region" description="Helical" evidence="7">
    <location>
        <begin position="300"/>
        <end position="319"/>
    </location>
</feature>
<feature type="transmembrane region" description="Helical" evidence="7">
    <location>
        <begin position="31"/>
        <end position="51"/>
    </location>
</feature>
<evidence type="ECO:0000259" key="8">
    <source>
        <dbReference type="PROSITE" id="PS50885"/>
    </source>
</evidence>
<evidence type="ECO:0000256" key="7">
    <source>
        <dbReference type="SAM" id="Phobius"/>
    </source>
</evidence>
<evidence type="ECO:0000256" key="2">
    <source>
        <dbReference type="ARBA" id="ARBA00022475"/>
    </source>
</evidence>
<evidence type="ECO:0000256" key="4">
    <source>
        <dbReference type="ARBA" id="ARBA00022679"/>
    </source>
</evidence>
<dbReference type="Gene3D" id="3.30.565.10">
    <property type="entry name" value="Histidine kinase-like ATPase, C-terminal domain"/>
    <property type="match status" value="1"/>
</dbReference>
<keyword evidence="4" id="KW-0808">Transferase</keyword>
<name>A0A559K5Z1_9BACL</name>
<dbReference type="EMBL" id="VNJI01000035">
    <property type="protein sequence ID" value="TVY07554.1"/>
    <property type="molecule type" value="Genomic_DNA"/>
</dbReference>
<dbReference type="InterPro" id="IPR003594">
    <property type="entry name" value="HATPase_dom"/>
</dbReference>
<keyword evidence="7" id="KW-1133">Transmembrane helix</keyword>
<evidence type="ECO:0000256" key="1">
    <source>
        <dbReference type="ARBA" id="ARBA00004651"/>
    </source>
</evidence>
<dbReference type="GO" id="GO:0005886">
    <property type="term" value="C:plasma membrane"/>
    <property type="evidence" value="ECO:0007669"/>
    <property type="project" value="UniProtKB-SubCell"/>
</dbReference>
<keyword evidence="3" id="KW-0597">Phosphoprotein</keyword>
<gene>
    <name evidence="9" type="ORF">FPZ49_23375</name>
</gene>
<dbReference type="InterPro" id="IPR050640">
    <property type="entry name" value="Bact_2-comp_sensor_kinase"/>
</dbReference>
<keyword evidence="10" id="KW-1185">Reference proteome</keyword>
<dbReference type="Pfam" id="PF02518">
    <property type="entry name" value="HATPase_c"/>
    <property type="match status" value="1"/>
</dbReference>
<dbReference type="AlphaFoldDB" id="A0A559K5Z1"/>
<keyword evidence="2" id="KW-1003">Cell membrane</keyword>
<dbReference type="Gene3D" id="6.10.340.10">
    <property type="match status" value="1"/>
</dbReference>
<dbReference type="GO" id="GO:0000155">
    <property type="term" value="F:phosphorelay sensor kinase activity"/>
    <property type="evidence" value="ECO:0007669"/>
    <property type="project" value="InterPro"/>
</dbReference>
<keyword evidence="7" id="KW-0812">Transmembrane</keyword>
<dbReference type="InterPro" id="IPR010559">
    <property type="entry name" value="Sig_transdc_His_kin_internal"/>
</dbReference>
<dbReference type="InterPro" id="IPR003660">
    <property type="entry name" value="HAMP_dom"/>
</dbReference>
<comment type="caution">
    <text evidence="9">The sequence shown here is derived from an EMBL/GenBank/DDBJ whole genome shotgun (WGS) entry which is preliminary data.</text>
</comment>
<dbReference type="OrthoDB" id="9809348at2"/>
<dbReference type="InterPro" id="IPR036890">
    <property type="entry name" value="HATPase_C_sf"/>
</dbReference>
<proteinExistence type="predicted"/>
<dbReference type="PANTHER" id="PTHR34220">
    <property type="entry name" value="SENSOR HISTIDINE KINASE YPDA"/>
    <property type="match status" value="1"/>
</dbReference>
<dbReference type="PROSITE" id="PS50885">
    <property type="entry name" value="HAMP"/>
    <property type="match status" value="1"/>
</dbReference>
<dbReference type="SMART" id="SM00304">
    <property type="entry name" value="HAMP"/>
    <property type="match status" value="1"/>
</dbReference>